<keyword evidence="2" id="KW-0482">Metalloprotease</keyword>
<dbReference type="PANTHER" id="PTHR41775">
    <property type="entry name" value="SECRETED PROTEIN-RELATED"/>
    <property type="match status" value="1"/>
</dbReference>
<dbReference type="PANTHER" id="PTHR41775:SF1">
    <property type="entry name" value="PEPTIDASE M6-LIKE DOMAIN-CONTAINING PROTEIN"/>
    <property type="match status" value="1"/>
</dbReference>
<sequence>MRQRWSLPKIAIAALFITLTTTVPVVAGPSAPAAAAPAGECRLAVSAGVTNEHEGPTDHTRWLKPQGTLRAVFLFVDFSDAVGTSAELTERKDRFATSVGDWMRSASYGKANLSTTFTSSWRRMPRAQSAYAGYHQTFDGHRSYLQDAVNASDAVVDFRNVDLVYVISPRTATTINVSSALIAPTGLGLMADGVERRFAVNLGTSVDDWDYKLVNHETGHLFGLPDLYTYGQPWPQLHEPVGGWDLMGLISAPAPDHLAWHKWKMGWLNDSQISCRTARGKTSATLTPLGTTGGLKTAVVKVTPHRAIVVENRQVSPQDVTSPCFRPGVLVYAVDTTVGGGNRPVTVLDRTPNNAVAGCSPEHAELGNATLVSVNQQLTDAASGVRVRLTAVSGGNRTVEVSW</sequence>
<feature type="chain" id="PRO_5018102190" evidence="1">
    <location>
        <begin position="28"/>
        <end position="403"/>
    </location>
</feature>
<dbReference type="GO" id="GO:0006508">
    <property type="term" value="P:proteolysis"/>
    <property type="evidence" value="ECO:0007669"/>
    <property type="project" value="UniProtKB-KW"/>
</dbReference>
<dbReference type="NCBIfam" id="TIGR03296">
    <property type="entry name" value="M6dom_TIGR03296"/>
    <property type="match status" value="1"/>
</dbReference>
<keyword evidence="2" id="KW-0378">Hydrolase</keyword>
<dbReference type="GO" id="GO:0008237">
    <property type="term" value="F:metallopeptidase activity"/>
    <property type="evidence" value="ECO:0007669"/>
    <property type="project" value="UniProtKB-KW"/>
</dbReference>
<evidence type="ECO:0000256" key="1">
    <source>
        <dbReference type="SAM" id="SignalP"/>
    </source>
</evidence>
<dbReference type="EMBL" id="RJKL01000001">
    <property type="protein sequence ID" value="ROP33648.1"/>
    <property type="molecule type" value="Genomic_DNA"/>
</dbReference>
<organism evidence="2 3">
    <name type="scientific">Couchioplanes caeruleus</name>
    <dbReference type="NCBI Taxonomy" id="56438"/>
    <lineage>
        <taxon>Bacteria</taxon>
        <taxon>Bacillati</taxon>
        <taxon>Actinomycetota</taxon>
        <taxon>Actinomycetes</taxon>
        <taxon>Micromonosporales</taxon>
        <taxon>Micromonosporaceae</taxon>
        <taxon>Couchioplanes</taxon>
    </lineage>
</organism>
<evidence type="ECO:0000313" key="2">
    <source>
        <dbReference type="EMBL" id="ROP33648.1"/>
    </source>
</evidence>
<accession>A0A3N1GTX2</accession>
<feature type="signal peptide" evidence="1">
    <location>
        <begin position="1"/>
        <end position="27"/>
    </location>
</feature>
<dbReference type="InterPro" id="IPR008757">
    <property type="entry name" value="Peptidase_M6-like_domain"/>
</dbReference>
<name>A0A3N1GTX2_9ACTN</name>
<keyword evidence="1" id="KW-0732">Signal</keyword>
<gene>
    <name evidence="2" type="ORF">EDD30_6674</name>
</gene>
<dbReference type="AlphaFoldDB" id="A0A3N1GTX2"/>
<dbReference type="Proteomes" id="UP000271683">
    <property type="component" value="Unassembled WGS sequence"/>
</dbReference>
<evidence type="ECO:0000313" key="3">
    <source>
        <dbReference type="Proteomes" id="UP000271683"/>
    </source>
</evidence>
<reference evidence="2 3" key="1">
    <citation type="submission" date="2018-11" db="EMBL/GenBank/DDBJ databases">
        <title>Sequencing the genomes of 1000 actinobacteria strains.</title>
        <authorList>
            <person name="Klenk H.-P."/>
        </authorList>
    </citation>
    <scope>NUCLEOTIDE SEQUENCE [LARGE SCALE GENOMIC DNA]</scope>
    <source>
        <strain evidence="2 3">DSM 43634</strain>
    </source>
</reference>
<protein>
    <submittedName>
        <fullName evidence="2">M6 family metalloprotease-like protein</fullName>
    </submittedName>
</protein>
<keyword evidence="2" id="KW-0645">Protease</keyword>
<comment type="caution">
    <text evidence="2">The sequence shown here is derived from an EMBL/GenBank/DDBJ whole genome shotgun (WGS) entry which is preliminary data.</text>
</comment>
<proteinExistence type="predicted"/>